<organism evidence="2 3">
    <name type="scientific">Romanomermis culicivorax</name>
    <name type="common">Nematode worm</name>
    <dbReference type="NCBI Taxonomy" id="13658"/>
    <lineage>
        <taxon>Eukaryota</taxon>
        <taxon>Metazoa</taxon>
        <taxon>Ecdysozoa</taxon>
        <taxon>Nematoda</taxon>
        <taxon>Enoplea</taxon>
        <taxon>Dorylaimia</taxon>
        <taxon>Mermithida</taxon>
        <taxon>Mermithoidea</taxon>
        <taxon>Mermithidae</taxon>
        <taxon>Romanomermis</taxon>
    </lineage>
</organism>
<dbReference type="SUPFAM" id="SSF81321">
    <property type="entry name" value="Family A G protein-coupled receptor-like"/>
    <property type="match status" value="1"/>
</dbReference>
<protein>
    <submittedName>
        <fullName evidence="3">G-protein coupled receptors family 1 profile domain-containing protein</fullName>
    </submittedName>
</protein>
<evidence type="ECO:0000256" key="1">
    <source>
        <dbReference type="SAM" id="Phobius"/>
    </source>
</evidence>
<proteinExistence type="predicted"/>
<evidence type="ECO:0000313" key="2">
    <source>
        <dbReference type="Proteomes" id="UP000887565"/>
    </source>
</evidence>
<evidence type="ECO:0000313" key="3">
    <source>
        <dbReference type="WBParaSite" id="nRc.2.0.1.t38957-RA"/>
    </source>
</evidence>
<reference evidence="3" key="1">
    <citation type="submission" date="2022-11" db="UniProtKB">
        <authorList>
            <consortium name="WormBaseParasite"/>
        </authorList>
    </citation>
    <scope>IDENTIFICATION</scope>
</reference>
<dbReference type="Gene3D" id="1.20.1070.10">
    <property type="entry name" value="Rhodopsin 7-helix transmembrane proteins"/>
    <property type="match status" value="1"/>
</dbReference>
<dbReference type="WBParaSite" id="nRc.2.0.1.t38957-RA">
    <property type="protein sequence ID" value="nRc.2.0.1.t38957-RA"/>
    <property type="gene ID" value="nRc.2.0.1.g38957"/>
</dbReference>
<keyword evidence="1" id="KW-0812">Transmembrane</keyword>
<feature type="transmembrane region" description="Helical" evidence="1">
    <location>
        <begin position="5"/>
        <end position="22"/>
    </location>
</feature>
<dbReference type="AlphaFoldDB" id="A0A915KKK7"/>
<accession>A0A915KKK7</accession>
<feature type="transmembrane region" description="Helical" evidence="1">
    <location>
        <begin position="34"/>
        <end position="53"/>
    </location>
</feature>
<keyword evidence="2" id="KW-1185">Reference proteome</keyword>
<name>A0A915KKK7_ROMCU</name>
<sequence length="97" mass="10488">MITQFAIITALLIANYLSFWVLPNLLSADAATVVIQMIAIFNASVNPCIYLAFNQALSRRMIALAACRGIEAARNATVAPTSNVDTKTRATTRDSQL</sequence>
<dbReference type="Proteomes" id="UP000887565">
    <property type="component" value="Unplaced"/>
</dbReference>
<keyword evidence="1" id="KW-1133">Transmembrane helix</keyword>
<keyword evidence="1" id="KW-0472">Membrane</keyword>